<proteinExistence type="evidence at transcript level"/>
<dbReference type="GO" id="GO:0019752">
    <property type="term" value="P:carboxylic acid metabolic process"/>
    <property type="evidence" value="ECO:0007669"/>
    <property type="project" value="InterPro"/>
</dbReference>
<feature type="compositionally biased region" description="Basic and acidic residues" evidence="7">
    <location>
        <begin position="769"/>
        <end position="778"/>
    </location>
</feature>
<dbReference type="InterPro" id="IPR015424">
    <property type="entry name" value="PyrdxlP-dep_Trfase"/>
</dbReference>
<dbReference type="Gene3D" id="1.20.1340.10">
    <property type="entry name" value="dopa decarboxylase, N-terminal domain"/>
    <property type="match status" value="1"/>
</dbReference>
<feature type="modified residue" description="N6-(pyridoxal phosphate)lysine" evidence="6">
    <location>
        <position position="315"/>
    </location>
</feature>
<dbReference type="Gene3D" id="3.40.640.10">
    <property type="entry name" value="Type I PLP-dependent aspartate aminotransferase-like (Major domain)"/>
    <property type="match status" value="1"/>
</dbReference>
<evidence type="ECO:0000256" key="3">
    <source>
        <dbReference type="ARBA" id="ARBA00022793"/>
    </source>
</evidence>
<feature type="region of interest" description="Disordered" evidence="7">
    <location>
        <begin position="665"/>
        <end position="716"/>
    </location>
</feature>
<dbReference type="InterPro" id="IPR010977">
    <property type="entry name" value="Aromatic_deC"/>
</dbReference>
<dbReference type="GO" id="GO:0030170">
    <property type="term" value="F:pyridoxal phosphate binding"/>
    <property type="evidence" value="ECO:0007669"/>
    <property type="project" value="InterPro"/>
</dbReference>
<organism evidence="8">
    <name type="scientific">Cryptocotyle lingua</name>
    <dbReference type="NCBI Taxonomy" id="66766"/>
    <lineage>
        <taxon>Eukaryota</taxon>
        <taxon>Metazoa</taxon>
        <taxon>Spiralia</taxon>
        <taxon>Lophotrochozoa</taxon>
        <taxon>Platyhelminthes</taxon>
        <taxon>Trematoda</taxon>
        <taxon>Digenea</taxon>
        <taxon>Opisthorchiida</taxon>
        <taxon>Opisthorchiata</taxon>
        <taxon>Heterophyidae</taxon>
        <taxon>Cryptocotyle</taxon>
    </lineage>
</organism>
<evidence type="ECO:0000256" key="5">
    <source>
        <dbReference type="ARBA" id="ARBA00023239"/>
    </source>
</evidence>
<evidence type="ECO:0000313" key="8">
    <source>
        <dbReference type="EMBL" id="QQY02466.1"/>
    </source>
</evidence>
<feature type="region of interest" description="Disordered" evidence="7">
    <location>
        <begin position="806"/>
        <end position="866"/>
    </location>
</feature>
<dbReference type="AlphaFoldDB" id="A0A7U0TI49"/>
<sequence>MDDSSERKQCTMDNKQLNVWGKYMIDFICEYLDNIEHQRVIPTVEPGYLRPLLPEEAPEEAEQWPEILNDVKRFIIPGLTHWQHPRFHAYFPAANSTPSILGDMLSAAFGCIGFSWAASPAITELEIVMLDWVGKLLKLPQQFLHEGNQGGGVIQSSASDCILLSMLSARHQAVMRYRHLFADESNPETAVLGRLVAYASTLAHSCVEKAGMISFVQFRQIEPDQDFTMQGSALQEVIEEDRKRGLIPFFVCATIGSTSCCSFDNLASIGPVCQQNDLWLHVDGSYAGNACICPEFRHHLDGIEYAWSFNINPNKWLLVGFDCSLMWVRDTRALTESMVVDPVYLQHKHSRKSVDFRHWGIPLSRRFRALKLWFVLRTYGAKGLREYIRNHVRLAQLFAEKVREDNRFEIVGKPAMGLVCFRLKGSNLVNQYLTRAINESFELHVIPSVVGDVYFIRFAMCYENATIEHVENAWAGIQLIANEILAAKESLDKWHMCMARSNDKLMRSFDRSIDELYPSEESDNIGDHTRETAILCDLEDKLTKLARYRLTKLQQKGETEAYHLLLDYLESLGWEADRVVKDSESSGSRKLSSIEGKVTEDLEQRSQEASPLHYKTSASDSSKDSPFGQRAAKSLATKLQLEHGMPELNKLKLWLEFPFFSQEEGQDRDTFLPNASTSSPIQSRPRPPDHRDTISSAPLNEPRSGDAAPSDDIMPLVNDDHYDQPHISERDLAVGLIHTDTLTKLRRHTLIRMLADPTATERAAPGEPMLEHSSDRDSGPTVPYWKQKVRQFNKMLTSIEPMNRFWAGDTGGRYSSDSSTREDAVKRRVVPQLFRVHQPKLEEEDESGSETSTRNGTLNGIDDTLE</sequence>
<feature type="region of interest" description="Disordered" evidence="7">
    <location>
        <begin position="760"/>
        <end position="782"/>
    </location>
</feature>
<dbReference type="GO" id="GO:0005737">
    <property type="term" value="C:cytoplasm"/>
    <property type="evidence" value="ECO:0007669"/>
    <property type="project" value="TreeGrafter"/>
</dbReference>
<keyword evidence="4 6" id="KW-0663">Pyridoxal phosphate</keyword>
<dbReference type="SUPFAM" id="SSF53383">
    <property type="entry name" value="PLP-dependent transferases"/>
    <property type="match status" value="1"/>
</dbReference>
<dbReference type="CDD" id="cd06450">
    <property type="entry name" value="DOPA_deC_like"/>
    <property type="match status" value="1"/>
</dbReference>
<evidence type="ECO:0000256" key="1">
    <source>
        <dbReference type="ARBA" id="ARBA00001933"/>
    </source>
</evidence>
<evidence type="ECO:0000256" key="6">
    <source>
        <dbReference type="PIRSR" id="PIRSR602129-50"/>
    </source>
</evidence>
<gene>
    <name evidence="8" type="primary">TDC</name>
</gene>
<accession>A0A7U0TI49</accession>
<evidence type="ECO:0000256" key="2">
    <source>
        <dbReference type="ARBA" id="ARBA00009533"/>
    </source>
</evidence>
<protein>
    <submittedName>
        <fullName evidence="8">Tyrosine decarboxylase</fullName>
    </submittedName>
</protein>
<dbReference type="Pfam" id="PF00282">
    <property type="entry name" value="Pyridoxal_deC"/>
    <property type="match status" value="1"/>
</dbReference>
<dbReference type="GO" id="GO:0006520">
    <property type="term" value="P:amino acid metabolic process"/>
    <property type="evidence" value="ECO:0007669"/>
    <property type="project" value="InterPro"/>
</dbReference>
<reference evidence="8" key="1">
    <citation type="submission" date="2020-12" db="EMBL/GenBank/DDBJ databases">
        <title>Neural signatures in transcriptome of heterophyid trematode Cryptocolyle lingua.</title>
        <authorList>
            <person name="Gorbushin A.M."/>
            <person name="Tolstenkov O."/>
        </authorList>
    </citation>
    <scope>NUCLEOTIDE SEQUENCE</scope>
</reference>
<dbReference type="InterPro" id="IPR002129">
    <property type="entry name" value="PyrdxlP-dep_de-COase"/>
</dbReference>
<keyword evidence="3" id="KW-0210">Decarboxylase</keyword>
<dbReference type="InterPro" id="IPR015422">
    <property type="entry name" value="PyrdxlP-dep_Trfase_small"/>
</dbReference>
<dbReference type="InterPro" id="IPR015421">
    <property type="entry name" value="PyrdxlP-dep_Trfase_major"/>
</dbReference>
<comment type="similarity">
    <text evidence="2">Belongs to the group II decarboxylase family.</text>
</comment>
<feature type="region of interest" description="Disordered" evidence="7">
    <location>
        <begin position="585"/>
        <end position="631"/>
    </location>
</feature>
<comment type="cofactor">
    <cofactor evidence="1 6">
        <name>pyridoxal 5'-phosphate</name>
        <dbReference type="ChEBI" id="CHEBI:597326"/>
    </cofactor>
</comment>
<feature type="compositionally biased region" description="Basic and acidic residues" evidence="7">
    <location>
        <begin position="597"/>
        <end position="606"/>
    </location>
</feature>
<evidence type="ECO:0000256" key="4">
    <source>
        <dbReference type="ARBA" id="ARBA00022898"/>
    </source>
</evidence>
<keyword evidence="5" id="KW-0456">Lyase</keyword>
<feature type="compositionally biased region" description="Polar residues" evidence="7">
    <location>
        <begin position="673"/>
        <end position="682"/>
    </location>
</feature>
<dbReference type="PROSITE" id="PS00392">
    <property type="entry name" value="DDC_GAD_HDC_YDC"/>
    <property type="match status" value="1"/>
</dbReference>
<dbReference type="PANTHER" id="PTHR11999">
    <property type="entry name" value="GROUP II PYRIDOXAL-5-PHOSPHATE DECARBOXYLASE"/>
    <property type="match status" value="1"/>
</dbReference>
<dbReference type="FunFam" id="3.40.640.10:FF:000025">
    <property type="entry name" value="Histidine decarboxylase"/>
    <property type="match status" value="1"/>
</dbReference>
<evidence type="ECO:0000256" key="7">
    <source>
        <dbReference type="SAM" id="MobiDB-lite"/>
    </source>
</evidence>
<dbReference type="EMBL" id="MW361088">
    <property type="protein sequence ID" value="QQY02466.1"/>
    <property type="molecule type" value="mRNA"/>
</dbReference>
<dbReference type="PANTHER" id="PTHR11999:SF70">
    <property type="entry name" value="MIP05841P"/>
    <property type="match status" value="1"/>
</dbReference>
<dbReference type="Gene3D" id="3.90.1150.10">
    <property type="entry name" value="Aspartate Aminotransferase, domain 1"/>
    <property type="match status" value="1"/>
</dbReference>
<dbReference type="InterPro" id="IPR021115">
    <property type="entry name" value="Pyridoxal-P_BS"/>
</dbReference>
<name>A0A7U0TI49_9TREM</name>
<dbReference type="PRINTS" id="PR00800">
    <property type="entry name" value="YHDCRBOXLASE"/>
</dbReference>
<dbReference type="FunFam" id="1.20.1340.10:FF:000001">
    <property type="entry name" value="Histidine decarboxylase"/>
    <property type="match status" value="1"/>
</dbReference>
<dbReference type="GO" id="GO:0016831">
    <property type="term" value="F:carboxy-lyase activity"/>
    <property type="evidence" value="ECO:0007669"/>
    <property type="project" value="UniProtKB-KW"/>
</dbReference>